<proteinExistence type="predicted"/>
<name>A0AB74TPF9_9LACT</name>
<dbReference type="EMBL" id="CP142434">
    <property type="protein sequence ID" value="XBC48464.1"/>
    <property type="molecule type" value="Genomic_DNA"/>
</dbReference>
<dbReference type="RefSeq" id="WP_347298452.1">
    <property type="nucleotide sequence ID" value="NZ_CP142434.1"/>
</dbReference>
<dbReference type="AlphaFoldDB" id="A0AB74TPF9"/>
<feature type="transmembrane region" description="Helical" evidence="1">
    <location>
        <begin position="114"/>
        <end position="134"/>
    </location>
</feature>
<organism evidence="2">
    <name type="scientific">Dolosigranulum savutiense</name>
    <dbReference type="NCBI Taxonomy" id="3110288"/>
    <lineage>
        <taxon>Bacteria</taxon>
        <taxon>Bacillati</taxon>
        <taxon>Bacillota</taxon>
        <taxon>Bacilli</taxon>
        <taxon>Lactobacillales</taxon>
        <taxon>Carnobacteriaceae</taxon>
        <taxon>Dolosigranulum</taxon>
    </lineage>
</organism>
<feature type="transmembrane region" description="Helical" evidence="1">
    <location>
        <begin position="88"/>
        <end position="108"/>
    </location>
</feature>
<keyword evidence="1" id="KW-0812">Transmembrane</keyword>
<sequence length="143" mass="16596">MFRDIYEKINLYIYWIAPALVVSGYLILLYNNLFDLQTIHNYNAHKFDFVVNLLGTLLTVYGFMTMLPENKFRALLRHYGHDDILNNTIFIGTLSALVFSILFMLGVENSFQDILFLVVIVETTLATIKIFNILRFSAKSTKQ</sequence>
<keyword evidence="1" id="KW-0472">Membrane</keyword>
<feature type="transmembrane region" description="Helical" evidence="1">
    <location>
        <begin position="12"/>
        <end position="29"/>
    </location>
</feature>
<keyword evidence="1" id="KW-1133">Transmembrane helix</keyword>
<accession>A0AB74TPF9</accession>
<gene>
    <name evidence="2" type="ORF">VUQ09_03475</name>
</gene>
<reference evidence="2" key="1">
    <citation type="submission" date="2023-12" db="EMBL/GenBank/DDBJ databases">
        <title>Dolosigranulum savutii sp. nov. isolated from human upper respiratory samples collected in Botswana.</title>
        <authorList>
            <person name="Kelly M.S."/>
        </authorList>
    </citation>
    <scope>NUCLEOTIDE SEQUENCE</scope>
    <source>
        <strain evidence="2">MSK312</strain>
    </source>
</reference>
<feature type="transmembrane region" description="Helical" evidence="1">
    <location>
        <begin position="49"/>
        <end position="67"/>
    </location>
</feature>
<evidence type="ECO:0000313" key="2">
    <source>
        <dbReference type="EMBL" id="XBC48464.1"/>
    </source>
</evidence>
<protein>
    <submittedName>
        <fullName evidence="2">Uncharacterized protein</fullName>
    </submittedName>
</protein>
<evidence type="ECO:0000256" key="1">
    <source>
        <dbReference type="SAM" id="Phobius"/>
    </source>
</evidence>